<reference evidence="8 9" key="1">
    <citation type="submission" date="2019-07" db="EMBL/GenBank/DDBJ databases">
        <title>Whole genome shotgun sequence of Methylobacterium gnaphalii NBRC 107716.</title>
        <authorList>
            <person name="Hosoyama A."/>
            <person name="Uohara A."/>
            <person name="Ohji S."/>
            <person name="Ichikawa N."/>
        </authorList>
    </citation>
    <scope>NUCLEOTIDE SEQUENCE [LARGE SCALE GENOMIC DNA]</scope>
    <source>
        <strain evidence="8 9">NBRC 107716</strain>
    </source>
</reference>
<evidence type="ECO:0000256" key="5">
    <source>
        <dbReference type="SAM" id="MobiDB-lite"/>
    </source>
</evidence>
<proteinExistence type="predicted"/>
<dbReference type="Gene3D" id="3.50.50.60">
    <property type="entry name" value="FAD/NAD(P)-binding domain"/>
    <property type="match status" value="2"/>
</dbReference>
<keyword evidence="3" id="KW-0274">FAD</keyword>
<accession>A0A512JJQ6</accession>
<sequence>MSAAEAGIFVVGASLAGLRGAEALRRQGYAGPLTLVGDEPHLPYDRPPLSKHVLSGELDADGTALPHLVALDAQWRLGSKAVGLDRVAKRLRLASGDELAYDRLLIATGAQARPWPATDGPLPSGIHTLRGRDDAAALRSALAVGPNRVLIIGGGLIGCEAASSCRDLGLPVTVADPNPTPLARVLGSSIGAVITERMQAAGVDFRAGTQVEGFEADAAGRVCKARFAKGGEIETNLVIVALGATRDTAWLEAAGLMADETGLACDGACRALDARGRPAPGIYAAGDVARTPIPLYGGRSLAFEHWGNATAQAGHAARNMLAAEDDQREYHHLPSFWSSQFGVNIKCVGLAEGADTVAVVQGSRAAHRFLAVYGREGRTIAAVSFDEARWLPAYAERIEAGAAFPPILGATDQSIKDTGPPGFPEPRSR</sequence>
<dbReference type="Proteomes" id="UP000321750">
    <property type="component" value="Unassembled WGS sequence"/>
</dbReference>
<dbReference type="InterPro" id="IPR050446">
    <property type="entry name" value="FAD-oxidoreductase/Apoptosis"/>
</dbReference>
<keyword evidence="2" id="KW-0285">Flavoprotein</keyword>
<dbReference type="InterPro" id="IPR023753">
    <property type="entry name" value="FAD/NAD-binding_dom"/>
</dbReference>
<dbReference type="OrthoDB" id="7809559at2"/>
<dbReference type="Gene3D" id="3.30.390.30">
    <property type="match status" value="1"/>
</dbReference>
<dbReference type="RefSeq" id="WP_147046473.1">
    <property type="nucleotide sequence ID" value="NZ_BJZV01000009.1"/>
</dbReference>
<dbReference type="PANTHER" id="PTHR43557:SF2">
    <property type="entry name" value="RIESKE DOMAIN-CONTAINING PROTEIN-RELATED"/>
    <property type="match status" value="1"/>
</dbReference>
<evidence type="ECO:0000313" key="8">
    <source>
        <dbReference type="EMBL" id="GEP10184.1"/>
    </source>
</evidence>
<dbReference type="SUPFAM" id="SSF51905">
    <property type="entry name" value="FAD/NAD(P)-binding domain"/>
    <property type="match status" value="1"/>
</dbReference>
<evidence type="ECO:0000259" key="6">
    <source>
        <dbReference type="Pfam" id="PF07992"/>
    </source>
</evidence>
<evidence type="ECO:0000313" key="9">
    <source>
        <dbReference type="Proteomes" id="UP000321750"/>
    </source>
</evidence>
<keyword evidence="9" id="KW-1185">Reference proteome</keyword>
<dbReference type="InterPro" id="IPR036188">
    <property type="entry name" value="FAD/NAD-bd_sf"/>
</dbReference>
<dbReference type="PRINTS" id="PR00411">
    <property type="entry name" value="PNDRDTASEI"/>
</dbReference>
<dbReference type="SUPFAM" id="SSF55424">
    <property type="entry name" value="FAD/NAD-linked reductases, dimerisation (C-terminal) domain"/>
    <property type="match status" value="1"/>
</dbReference>
<evidence type="ECO:0000259" key="7">
    <source>
        <dbReference type="Pfam" id="PF14759"/>
    </source>
</evidence>
<dbReference type="Pfam" id="PF07992">
    <property type="entry name" value="Pyr_redox_2"/>
    <property type="match status" value="1"/>
</dbReference>
<dbReference type="InterPro" id="IPR016156">
    <property type="entry name" value="FAD/NAD-linked_Rdtase_dimer_sf"/>
</dbReference>
<evidence type="ECO:0000256" key="2">
    <source>
        <dbReference type="ARBA" id="ARBA00022630"/>
    </source>
</evidence>
<dbReference type="PRINTS" id="PR00368">
    <property type="entry name" value="FADPNR"/>
</dbReference>
<evidence type="ECO:0000256" key="1">
    <source>
        <dbReference type="ARBA" id="ARBA00001974"/>
    </source>
</evidence>
<feature type="domain" description="FAD/NAD(P)-binding" evidence="6">
    <location>
        <begin position="8"/>
        <end position="313"/>
    </location>
</feature>
<organism evidence="8 9">
    <name type="scientific">Methylobacterium gnaphalii</name>
    <dbReference type="NCBI Taxonomy" id="1010610"/>
    <lineage>
        <taxon>Bacteria</taxon>
        <taxon>Pseudomonadati</taxon>
        <taxon>Pseudomonadota</taxon>
        <taxon>Alphaproteobacteria</taxon>
        <taxon>Hyphomicrobiales</taxon>
        <taxon>Methylobacteriaceae</taxon>
        <taxon>Methylobacterium</taxon>
    </lineage>
</organism>
<evidence type="ECO:0000256" key="4">
    <source>
        <dbReference type="ARBA" id="ARBA00023002"/>
    </source>
</evidence>
<dbReference type="Pfam" id="PF14759">
    <property type="entry name" value="Reductase_C"/>
    <property type="match status" value="1"/>
</dbReference>
<name>A0A512JJQ6_9HYPH</name>
<dbReference type="EMBL" id="BJZV01000009">
    <property type="protein sequence ID" value="GEP10184.1"/>
    <property type="molecule type" value="Genomic_DNA"/>
</dbReference>
<comment type="caution">
    <text evidence="8">The sequence shown here is derived from an EMBL/GenBank/DDBJ whole genome shotgun (WGS) entry which is preliminary data.</text>
</comment>
<dbReference type="AlphaFoldDB" id="A0A512JJQ6"/>
<keyword evidence="4" id="KW-0560">Oxidoreductase</keyword>
<dbReference type="PANTHER" id="PTHR43557">
    <property type="entry name" value="APOPTOSIS-INDUCING FACTOR 1"/>
    <property type="match status" value="1"/>
</dbReference>
<protein>
    <submittedName>
        <fullName evidence="8">Pyridine nucleotide-disulfide oxidoreductase</fullName>
    </submittedName>
</protein>
<comment type="cofactor">
    <cofactor evidence="1">
        <name>FAD</name>
        <dbReference type="ChEBI" id="CHEBI:57692"/>
    </cofactor>
</comment>
<gene>
    <name evidence="8" type="ORF">MGN01_20290</name>
</gene>
<dbReference type="GO" id="GO:0016651">
    <property type="term" value="F:oxidoreductase activity, acting on NAD(P)H"/>
    <property type="evidence" value="ECO:0007669"/>
    <property type="project" value="TreeGrafter"/>
</dbReference>
<feature type="region of interest" description="Disordered" evidence="5">
    <location>
        <begin position="409"/>
        <end position="429"/>
    </location>
</feature>
<dbReference type="InterPro" id="IPR028202">
    <property type="entry name" value="Reductase_C"/>
</dbReference>
<evidence type="ECO:0000256" key="3">
    <source>
        <dbReference type="ARBA" id="ARBA00022827"/>
    </source>
</evidence>
<feature type="domain" description="Reductase C-terminal" evidence="7">
    <location>
        <begin position="336"/>
        <end position="406"/>
    </location>
</feature>
<dbReference type="GO" id="GO:0005737">
    <property type="term" value="C:cytoplasm"/>
    <property type="evidence" value="ECO:0007669"/>
    <property type="project" value="TreeGrafter"/>
</dbReference>